<gene>
    <name evidence="1" type="ORF">N4261_08985</name>
</gene>
<dbReference type="EMBL" id="CP104562">
    <property type="protein sequence ID" value="UXH79995.1"/>
    <property type="molecule type" value="Genomic_DNA"/>
</dbReference>
<proteinExistence type="predicted"/>
<dbReference type="RefSeq" id="WP_261759813.1">
    <property type="nucleotide sequence ID" value="NZ_CP104562.2"/>
</dbReference>
<sequence>MQADHWKTQIVLNEGEQLKHEGSRTSGFMGEEDIESYSVIGPDGAKVGSITVRDHTAVKGFRRTIYAIQNDLAGKVIAETRYTVS</sequence>
<protein>
    <submittedName>
        <fullName evidence="1">Uncharacterized protein</fullName>
    </submittedName>
</protein>
<reference evidence="1" key="1">
    <citation type="submission" date="2022-10" db="EMBL/GenBank/DDBJ databases">
        <title>Characterization and whole genome sequencing of a new Roseateles species, isolated from fresh water.</title>
        <authorList>
            <person name="Guliayeva D.Y."/>
            <person name="Akhremchuk A.E."/>
            <person name="Sikolenko M.A."/>
            <person name="Valentovich L.N."/>
            <person name="Sidarenka A.V."/>
        </authorList>
    </citation>
    <scope>NUCLEOTIDE SEQUENCE</scope>
    <source>
        <strain evidence="1">BIM B-1768</strain>
    </source>
</reference>
<name>A0ABY6B651_9BURK</name>
<accession>A0ABY6B651</accession>
<evidence type="ECO:0000313" key="1">
    <source>
        <dbReference type="EMBL" id="UXH79995.1"/>
    </source>
</evidence>
<dbReference type="Proteomes" id="UP001064933">
    <property type="component" value="Chromosome"/>
</dbReference>
<organism evidence="1 2">
    <name type="scientific">Roseateles amylovorans</name>
    <dbReference type="NCBI Taxonomy" id="2978473"/>
    <lineage>
        <taxon>Bacteria</taxon>
        <taxon>Pseudomonadati</taxon>
        <taxon>Pseudomonadota</taxon>
        <taxon>Betaproteobacteria</taxon>
        <taxon>Burkholderiales</taxon>
        <taxon>Sphaerotilaceae</taxon>
        <taxon>Roseateles</taxon>
    </lineage>
</organism>
<keyword evidence="2" id="KW-1185">Reference proteome</keyword>
<evidence type="ECO:0000313" key="2">
    <source>
        <dbReference type="Proteomes" id="UP001064933"/>
    </source>
</evidence>